<proteinExistence type="evidence at transcript level"/>
<dbReference type="InterPro" id="IPR036259">
    <property type="entry name" value="MFS_trans_sf"/>
</dbReference>
<keyword evidence="2" id="KW-1133">Transmembrane helix</keyword>
<dbReference type="Gene3D" id="1.20.1250.20">
    <property type="entry name" value="MFS general substrate transporter like domains"/>
    <property type="match status" value="1"/>
</dbReference>
<keyword evidence="2" id="KW-0472">Membrane</keyword>
<evidence type="ECO:0000313" key="3">
    <source>
        <dbReference type="EMBL" id="CBH19565.1"/>
    </source>
</evidence>
<feature type="transmembrane region" description="Helical" evidence="2">
    <location>
        <begin position="13"/>
        <end position="32"/>
    </location>
</feature>
<gene>
    <name evidence="3" type="primary">pht</name>
</gene>
<protein>
    <submittedName>
        <fullName evidence="3">Inorganic phosphate transporter</fullName>
    </submittedName>
</protein>
<accession>D0AB63</accession>
<name>D0AB63_ORYSI</name>
<feature type="compositionally biased region" description="Basic residues" evidence="1">
    <location>
        <begin position="64"/>
        <end position="77"/>
    </location>
</feature>
<dbReference type="AlphaFoldDB" id="D0AB63"/>
<evidence type="ECO:0000256" key="1">
    <source>
        <dbReference type="SAM" id="MobiDB-lite"/>
    </source>
</evidence>
<feature type="region of interest" description="Disordered" evidence="1">
    <location>
        <begin position="64"/>
        <end position="107"/>
    </location>
</feature>
<dbReference type="EMBL" id="FN556366">
    <property type="protein sequence ID" value="CBH19565.1"/>
    <property type="molecule type" value="mRNA"/>
</dbReference>
<sequence length="124" mass="13985">MGRAASLVPQADYVWRIILMFGTVPAALTYYWRMKMPETARYTALIARNAKQAAADMSRCCTPRLRRARTAPRRGRRRESWGLFSRRSAPPASPPRPTARVLSTSLLSRTVPKTLSKPGIPRET</sequence>
<reference evidence="3" key="1">
    <citation type="submission" date="2009-10" db="EMBL/GenBank/DDBJ databases">
        <title>Abiotic stress responsive signalling networks in rice (Oryza sativa L.).</title>
        <authorList>
            <person name="Lenka S.K."/>
            <person name="Singh A.K."/>
            <person name="Katiyar A."/>
            <person name="Chinnusamy V."/>
            <person name="Bansal K.C."/>
        </authorList>
    </citation>
    <scope>NUCLEOTIDE SEQUENCE</scope>
    <source>
        <tissue evidence="3">Leaf</tissue>
        <tissue evidence="3">Root</tissue>
    </source>
</reference>
<keyword evidence="2" id="KW-0812">Transmembrane</keyword>
<organism evidence="3">
    <name type="scientific">Oryza sativa subsp. indica</name>
    <name type="common">Rice</name>
    <dbReference type="NCBI Taxonomy" id="39946"/>
    <lineage>
        <taxon>Eukaryota</taxon>
        <taxon>Viridiplantae</taxon>
        <taxon>Streptophyta</taxon>
        <taxon>Embryophyta</taxon>
        <taxon>Tracheophyta</taxon>
        <taxon>Spermatophyta</taxon>
        <taxon>Magnoliopsida</taxon>
        <taxon>Liliopsida</taxon>
        <taxon>Poales</taxon>
        <taxon>Poaceae</taxon>
        <taxon>BOP clade</taxon>
        <taxon>Oryzoideae</taxon>
        <taxon>Oryzeae</taxon>
        <taxon>Oryzinae</taxon>
        <taxon>Oryza</taxon>
        <taxon>Oryza sativa</taxon>
    </lineage>
</organism>
<evidence type="ECO:0000256" key="2">
    <source>
        <dbReference type="SAM" id="Phobius"/>
    </source>
</evidence>